<protein>
    <recommendedName>
        <fullName evidence="3">Pentapeptide repeat-containing protein</fullName>
    </recommendedName>
</protein>
<proteinExistence type="predicted"/>
<accession>A0A841ATH0</accession>
<gene>
    <name evidence="1" type="ORF">HDA45_000038</name>
</gene>
<evidence type="ECO:0000313" key="2">
    <source>
        <dbReference type="Proteomes" id="UP000580861"/>
    </source>
</evidence>
<keyword evidence="2" id="KW-1185">Reference proteome</keyword>
<dbReference type="SUPFAM" id="SSF141571">
    <property type="entry name" value="Pentapeptide repeat-like"/>
    <property type="match status" value="1"/>
</dbReference>
<evidence type="ECO:0000313" key="1">
    <source>
        <dbReference type="EMBL" id="MBB5849951.1"/>
    </source>
</evidence>
<dbReference type="Proteomes" id="UP000580861">
    <property type="component" value="Unassembled WGS sequence"/>
</dbReference>
<dbReference type="RefSeq" id="WP_184891267.1">
    <property type="nucleotide sequence ID" value="NZ_JACHMX010000001.1"/>
</dbReference>
<dbReference type="InterPro" id="IPR001646">
    <property type="entry name" value="5peptide_repeat"/>
</dbReference>
<dbReference type="AlphaFoldDB" id="A0A841ATH0"/>
<evidence type="ECO:0008006" key="3">
    <source>
        <dbReference type="Google" id="ProtNLM"/>
    </source>
</evidence>
<reference evidence="1 2" key="1">
    <citation type="submission" date="2020-08" db="EMBL/GenBank/DDBJ databases">
        <title>Sequencing the genomes of 1000 actinobacteria strains.</title>
        <authorList>
            <person name="Klenk H.-P."/>
        </authorList>
    </citation>
    <scope>NUCLEOTIDE SEQUENCE [LARGE SCALE GENOMIC DNA]</scope>
    <source>
        <strain evidence="1 2">DSM 45272</strain>
    </source>
</reference>
<sequence>MTRTFLLFAVAAVLGLALLFGTVLVLPLLLYPSLADAELTGVANAETRIQLRQAQGQLQNNARSTLLQVFAGLVVVVGGAATWRQVRVNRDGQFADRFTRGVEQLGSDNVDVRVGGIYALERIAHNSPEDRRTIQVVISSYVRNRSPWQAGLADGPEHPTPVVDENRPWLRIHSPDIQAAMIILARRPRSRDAPRLYLSRVDLRGLQLERNQLTDVHMRYANLARAWLPFTRLDDSDLKCTDLRRANLESAGLVGVSLCGAHLQGANLRGADLRDADLRGADMRAQHLAEAILTGARADETTVWPEDFGPDRRREHGISSAE</sequence>
<dbReference type="PANTHER" id="PTHR14136">
    <property type="entry name" value="BTB_POZ DOMAIN-CONTAINING PROTEIN KCTD9"/>
    <property type="match status" value="1"/>
</dbReference>
<dbReference type="InterPro" id="IPR051082">
    <property type="entry name" value="Pentapeptide-BTB/POZ_domain"/>
</dbReference>
<name>A0A841ATH0_9PSEU</name>
<dbReference type="Pfam" id="PF00805">
    <property type="entry name" value="Pentapeptide"/>
    <property type="match status" value="2"/>
</dbReference>
<organism evidence="1 2">
    <name type="scientific">Amycolatopsis umgeniensis</name>
    <dbReference type="NCBI Taxonomy" id="336628"/>
    <lineage>
        <taxon>Bacteria</taxon>
        <taxon>Bacillati</taxon>
        <taxon>Actinomycetota</taxon>
        <taxon>Actinomycetes</taxon>
        <taxon>Pseudonocardiales</taxon>
        <taxon>Pseudonocardiaceae</taxon>
        <taxon>Amycolatopsis</taxon>
    </lineage>
</organism>
<comment type="caution">
    <text evidence="1">The sequence shown here is derived from an EMBL/GenBank/DDBJ whole genome shotgun (WGS) entry which is preliminary data.</text>
</comment>
<dbReference type="PANTHER" id="PTHR14136:SF17">
    <property type="entry name" value="BTB_POZ DOMAIN-CONTAINING PROTEIN KCTD9"/>
    <property type="match status" value="1"/>
</dbReference>
<dbReference type="Gene3D" id="2.160.20.80">
    <property type="entry name" value="E3 ubiquitin-protein ligase SopA"/>
    <property type="match status" value="1"/>
</dbReference>
<dbReference type="EMBL" id="JACHMX010000001">
    <property type="protein sequence ID" value="MBB5849951.1"/>
    <property type="molecule type" value="Genomic_DNA"/>
</dbReference>